<feature type="region of interest" description="Disordered" evidence="11">
    <location>
        <begin position="1"/>
        <end position="47"/>
    </location>
</feature>
<feature type="transmembrane region" description="Helical" evidence="12">
    <location>
        <begin position="122"/>
        <end position="144"/>
    </location>
</feature>
<comment type="catalytic activity">
    <reaction evidence="1">
        <text>ATP + protein L-histidine = ADP + protein N-phospho-L-histidine.</text>
        <dbReference type="EC" id="2.7.13.3"/>
    </reaction>
</comment>
<organism evidence="15">
    <name type="scientific">Propionibacterium freudenreichii</name>
    <dbReference type="NCBI Taxonomy" id="1744"/>
    <lineage>
        <taxon>Bacteria</taxon>
        <taxon>Bacillati</taxon>
        <taxon>Actinomycetota</taxon>
        <taxon>Actinomycetes</taxon>
        <taxon>Propionibacteriales</taxon>
        <taxon>Propionibacteriaceae</taxon>
        <taxon>Propionibacterium</taxon>
    </lineage>
</organism>
<dbReference type="PROSITE" id="PS50885">
    <property type="entry name" value="HAMP"/>
    <property type="match status" value="1"/>
</dbReference>
<name>A0A2C6ZT92_9ACTN</name>
<keyword evidence="6 12" id="KW-0812">Transmembrane</keyword>
<keyword evidence="10 12" id="KW-0472">Membrane</keyword>
<dbReference type="PANTHER" id="PTHR45436">
    <property type="entry name" value="SENSOR HISTIDINE KINASE YKOH"/>
    <property type="match status" value="1"/>
</dbReference>
<dbReference type="CDD" id="cd00082">
    <property type="entry name" value="HisKA"/>
    <property type="match status" value="1"/>
</dbReference>
<keyword evidence="5" id="KW-0808">Transferase</keyword>
<dbReference type="EC" id="2.7.13.3" evidence="3"/>
<evidence type="ECO:0000256" key="4">
    <source>
        <dbReference type="ARBA" id="ARBA00022553"/>
    </source>
</evidence>
<evidence type="ECO:0000256" key="3">
    <source>
        <dbReference type="ARBA" id="ARBA00012438"/>
    </source>
</evidence>
<keyword evidence="8 12" id="KW-1133">Transmembrane helix</keyword>
<dbReference type="Gene3D" id="6.10.340.10">
    <property type="match status" value="1"/>
</dbReference>
<evidence type="ECO:0000256" key="2">
    <source>
        <dbReference type="ARBA" id="ARBA00004236"/>
    </source>
</evidence>
<accession>A0A2C6ZT92</accession>
<feature type="domain" description="HAMP" evidence="14">
    <location>
        <begin position="145"/>
        <end position="198"/>
    </location>
</feature>
<dbReference type="PRINTS" id="PR00344">
    <property type="entry name" value="BCTRLSENSOR"/>
</dbReference>
<evidence type="ECO:0000256" key="1">
    <source>
        <dbReference type="ARBA" id="ARBA00000085"/>
    </source>
</evidence>
<sequence length="429" mass="45314">MSEPRTPDRPAGTHPATPSAPDVPRDAALGDGRDAAGTGDRRDSRDSGAGVRRWWHVLTRRSIARRFLTGAAVVVGVAVVTIFVVDALVSPAIFHAHLMQADLSNPETVLRHVEEGMRSSNMIALAVAILIAVLAALLVSLYLATRVSASLAPLAAAARQVAAGDYTARVDAGPLGAEFDELTEAVNAMSQRLASVEQSRTRLFSDLAHEMRTPIAVVQAQLEGIEDGVVGVEDSIPVLRAQAERLTRLSSDIGLLSQAQEHALRYEFAPGEVASVVRGCVDDMALRYREAGVQLTLDVATHARAQLDTARFAQVITNLLANALNATVSAGRGRTGDRGGHVHVGVRRHGNEVAVQVRDDGVGISPEELPHVFDRFARVGPARDRSSGGLGIGLTVARAIMSAHHGRISADSPGPGRGATFTVTVPVLH</sequence>
<dbReference type="GO" id="GO:0005886">
    <property type="term" value="C:plasma membrane"/>
    <property type="evidence" value="ECO:0007669"/>
    <property type="project" value="UniProtKB-SubCell"/>
</dbReference>
<dbReference type="AlphaFoldDB" id="A0A2C6ZT92"/>
<reference evidence="15" key="1">
    <citation type="submission" date="2016-05" db="EMBL/GenBank/DDBJ databases">
        <authorList>
            <person name="Lavstsen T."/>
            <person name="Jespersen J.S."/>
        </authorList>
    </citation>
    <scope>NUCLEOTIDE SEQUENCE</scope>
    <source>
        <strain evidence="15">PFRJS10</strain>
    </source>
</reference>
<dbReference type="SMART" id="SM00304">
    <property type="entry name" value="HAMP"/>
    <property type="match status" value="1"/>
</dbReference>
<keyword evidence="7 15" id="KW-0418">Kinase</keyword>
<dbReference type="PROSITE" id="PS50109">
    <property type="entry name" value="HIS_KIN"/>
    <property type="match status" value="1"/>
</dbReference>
<evidence type="ECO:0000313" key="15">
    <source>
        <dbReference type="EMBL" id="SBN39778.1"/>
    </source>
</evidence>
<evidence type="ECO:0000259" key="14">
    <source>
        <dbReference type="PROSITE" id="PS50885"/>
    </source>
</evidence>
<dbReference type="InterPro" id="IPR003661">
    <property type="entry name" value="HisK_dim/P_dom"/>
</dbReference>
<dbReference type="InterPro" id="IPR003660">
    <property type="entry name" value="HAMP_dom"/>
</dbReference>
<protein>
    <recommendedName>
        <fullName evidence="3">histidine kinase</fullName>
        <ecNumber evidence="3">2.7.13.3</ecNumber>
    </recommendedName>
</protein>
<evidence type="ECO:0000259" key="13">
    <source>
        <dbReference type="PROSITE" id="PS50109"/>
    </source>
</evidence>
<dbReference type="EMBL" id="LT576035">
    <property type="protein sequence ID" value="SBN39778.1"/>
    <property type="molecule type" value="Genomic_DNA"/>
</dbReference>
<evidence type="ECO:0000256" key="7">
    <source>
        <dbReference type="ARBA" id="ARBA00022777"/>
    </source>
</evidence>
<dbReference type="CDD" id="cd00075">
    <property type="entry name" value="HATPase"/>
    <property type="match status" value="1"/>
</dbReference>
<evidence type="ECO:0000256" key="5">
    <source>
        <dbReference type="ARBA" id="ARBA00022679"/>
    </source>
</evidence>
<evidence type="ECO:0000256" key="9">
    <source>
        <dbReference type="ARBA" id="ARBA00023012"/>
    </source>
</evidence>
<comment type="subcellular location">
    <subcellularLocation>
        <location evidence="2">Cell membrane</location>
    </subcellularLocation>
</comment>
<evidence type="ECO:0000256" key="6">
    <source>
        <dbReference type="ARBA" id="ARBA00022692"/>
    </source>
</evidence>
<dbReference type="InterPro" id="IPR036097">
    <property type="entry name" value="HisK_dim/P_sf"/>
</dbReference>
<dbReference type="SUPFAM" id="SSF47384">
    <property type="entry name" value="Homodimeric domain of signal transducing histidine kinase"/>
    <property type="match status" value="1"/>
</dbReference>
<dbReference type="Pfam" id="PF02518">
    <property type="entry name" value="HATPase_c"/>
    <property type="match status" value="1"/>
</dbReference>
<dbReference type="InterPro" id="IPR050428">
    <property type="entry name" value="TCS_sensor_his_kinase"/>
</dbReference>
<dbReference type="InterPro" id="IPR004358">
    <property type="entry name" value="Sig_transdc_His_kin-like_C"/>
</dbReference>
<dbReference type="SMART" id="SM00387">
    <property type="entry name" value="HATPase_c"/>
    <property type="match status" value="1"/>
</dbReference>
<feature type="transmembrane region" description="Helical" evidence="12">
    <location>
        <begin position="67"/>
        <end position="94"/>
    </location>
</feature>
<dbReference type="SMART" id="SM00388">
    <property type="entry name" value="HisKA"/>
    <property type="match status" value="1"/>
</dbReference>
<dbReference type="InterPro" id="IPR036890">
    <property type="entry name" value="HATPase_C_sf"/>
</dbReference>
<feature type="domain" description="Histidine kinase" evidence="13">
    <location>
        <begin position="206"/>
        <end position="429"/>
    </location>
</feature>
<dbReference type="InterPro" id="IPR005467">
    <property type="entry name" value="His_kinase_dom"/>
</dbReference>
<dbReference type="Pfam" id="PF00512">
    <property type="entry name" value="HisKA"/>
    <property type="match status" value="1"/>
</dbReference>
<dbReference type="PANTHER" id="PTHR45436:SF5">
    <property type="entry name" value="SENSOR HISTIDINE KINASE TRCS"/>
    <property type="match status" value="1"/>
</dbReference>
<evidence type="ECO:0000256" key="8">
    <source>
        <dbReference type="ARBA" id="ARBA00022989"/>
    </source>
</evidence>
<gene>
    <name evidence="15" type="ORF">PFR_JS10_2135</name>
</gene>
<dbReference type="GO" id="GO:0000155">
    <property type="term" value="F:phosphorelay sensor kinase activity"/>
    <property type="evidence" value="ECO:0007669"/>
    <property type="project" value="InterPro"/>
</dbReference>
<feature type="compositionally biased region" description="Basic and acidic residues" evidence="11">
    <location>
        <begin position="31"/>
        <end position="46"/>
    </location>
</feature>
<dbReference type="FunFam" id="3.30.565.10:FF:000006">
    <property type="entry name" value="Sensor histidine kinase WalK"/>
    <property type="match status" value="1"/>
</dbReference>
<keyword evidence="4" id="KW-0597">Phosphoprotein</keyword>
<evidence type="ECO:0000256" key="11">
    <source>
        <dbReference type="SAM" id="MobiDB-lite"/>
    </source>
</evidence>
<evidence type="ECO:0000256" key="12">
    <source>
        <dbReference type="SAM" id="Phobius"/>
    </source>
</evidence>
<dbReference type="Gene3D" id="3.30.565.10">
    <property type="entry name" value="Histidine kinase-like ATPase, C-terminal domain"/>
    <property type="match status" value="1"/>
</dbReference>
<dbReference type="Gene3D" id="1.10.287.130">
    <property type="match status" value="1"/>
</dbReference>
<dbReference type="Pfam" id="PF00672">
    <property type="entry name" value="HAMP"/>
    <property type="match status" value="1"/>
</dbReference>
<dbReference type="InterPro" id="IPR003594">
    <property type="entry name" value="HATPase_dom"/>
</dbReference>
<dbReference type="SUPFAM" id="SSF158472">
    <property type="entry name" value="HAMP domain-like"/>
    <property type="match status" value="1"/>
</dbReference>
<proteinExistence type="predicted"/>
<dbReference type="SUPFAM" id="SSF55874">
    <property type="entry name" value="ATPase domain of HSP90 chaperone/DNA topoisomerase II/histidine kinase"/>
    <property type="match status" value="1"/>
</dbReference>
<keyword evidence="9" id="KW-0902">Two-component regulatory system</keyword>
<evidence type="ECO:0000256" key="10">
    <source>
        <dbReference type="ARBA" id="ARBA00023136"/>
    </source>
</evidence>